<dbReference type="GO" id="GO:0032259">
    <property type="term" value="P:methylation"/>
    <property type="evidence" value="ECO:0007669"/>
    <property type="project" value="UniProtKB-KW"/>
</dbReference>
<dbReference type="InterPro" id="IPR001525">
    <property type="entry name" value="C5_MeTfrase"/>
</dbReference>
<dbReference type="EC" id="2.1.1.37" evidence="1"/>
<keyword evidence="2 6" id="KW-0489">Methyltransferase</keyword>
<keyword evidence="5" id="KW-0680">Restriction system</keyword>
<keyword evidence="8" id="KW-1185">Reference proteome</keyword>
<dbReference type="InterPro" id="IPR050390">
    <property type="entry name" value="C5-Methyltransferase"/>
</dbReference>
<sequence length="487" mass="53259">MALTLTDLFCGAGGSSTGAVDVPGVTVRVASNHWQLAVDTHAENHGDTGHICADLSQIDPRYYPKTDILWASPECTNHSIAKGARHAPQPDLFNPVPDEAAERSRATMWDVPRFTEVHRYQAVIVENVVDVARWHPYRAWLMAMDSLGYDHEVVYMNSMHAWAHGAAAPQSRDRFYAIFWRKGNRRPDLGAVQRPPAWCPEHGDVRAMKVWKNAARAGRFKSQYRFACPHTECRGREVTPEWLPASSIIDWTDLGQRIGDRARPLAEKTMRRIQAGIDRYWSGADRDPLVVNHVSGADGTRSSSVREVAPTMVAGGLHASLLVPVEGREGKVARPVAEPYRTQTARNETGLLTPFIAELRGGGSDARSITQPLATVTASGNHHALIMRNYGQPIGGEAHLTTPATEPVRTITTAGHQSLLTGGSPAIEDCTFRMLTPSEIKQAMAFPDNYRILGTKRDQVRMAGNAVTPPAARDLVAAAAESLEGAP</sequence>
<keyword evidence="3 6" id="KW-0808">Transferase</keyword>
<feature type="active site" evidence="6">
    <location>
        <position position="75"/>
    </location>
</feature>
<evidence type="ECO:0000256" key="6">
    <source>
        <dbReference type="PROSITE-ProRule" id="PRU01016"/>
    </source>
</evidence>
<evidence type="ECO:0000313" key="7">
    <source>
        <dbReference type="EMBL" id="UQN31815.1"/>
    </source>
</evidence>
<accession>A0ABY4NB85</accession>
<dbReference type="Proteomes" id="UP001055868">
    <property type="component" value="Plasmid pCBA3104-01"/>
</dbReference>
<evidence type="ECO:0000313" key="8">
    <source>
        <dbReference type="Proteomes" id="UP001055868"/>
    </source>
</evidence>
<name>A0ABY4NB85_9MICO</name>
<evidence type="ECO:0000256" key="3">
    <source>
        <dbReference type="ARBA" id="ARBA00022679"/>
    </source>
</evidence>
<dbReference type="EMBL" id="CP097219">
    <property type="protein sequence ID" value="UQN31815.1"/>
    <property type="molecule type" value="Genomic_DNA"/>
</dbReference>
<evidence type="ECO:0000256" key="1">
    <source>
        <dbReference type="ARBA" id="ARBA00011975"/>
    </source>
</evidence>
<keyword evidence="7" id="KW-0614">Plasmid</keyword>
<evidence type="ECO:0000256" key="5">
    <source>
        <dbReference type="ARBA" id="ARBA00022747"/>
    </source>
</evidence>
<evidence type="ECO:0000256" key="4">
    <source>
        <dbReference type="ARBA" id="ARBA00022691"/>
    </source>
</evidence>
<dbReference type="PROSITE" id="PS51679">
    <property type="entry name" value="SAM_MT_C5"/>
    <property type="match status" value="1"/>
</dbReference>
<gene>
    <name evidence="7" type="ORF">M4486_19690</name>
</gene>
<organism evidence="7 8">
    <name type="scientific">Brachybacterium kimchii</name>
    <dbReference type="NCBI Taxonomy" id="2942909"/>
    <lineage>
        <taxon>Bacteria</taxon>
        <taxon>Bacillati</taxon>
        <taxon>Actinomycetota</taxon>
        <taxon>Actinomycetes</taxon>
        <taxon>Micrococcales</taxon>
        <taxon>Dermabacteraceae</taxon>
        <taxon>Brachybacterium</taxon>
    </lineage>
</organism>
<dbReference type="Pfam" id="PF00145">
    <property type="entry name" value="DNA_methylase"/>
    <property type="match status" value="2"/>
</dbReference>
<dbReference type="PANTHER" id="PTHR10629">
    <property type="entry name" value="CYTOSINE-SPECIFIC METHYLTRANSFERASE"/>
    <property type="match status" value="1"/>
</dbReference>
<comment type="similarity">
    <text evidence="6">Belongs to the class I-like SAM-binding methyltransferase superfamily. C5-methyltransferase family.</text>
</comment>
<dbReference type="RefSeq" id="WP_249481239.1">
    <property type="nucleotide sequence ID" value="NZ_CP097219.1"/>
</dbReference>
<proteinExistence type="inferred from homology"/>
<dbReference type="InterPro" id="IPR029063">
    <property type="entry name" value="SAM-dependent_MTases_sf"/>
</dbReference>
<dbReference type="Gene3D" id="3.90.120.10">
    <property type="entry name" value="DNA Methylase, subunit A, domain 2"/>
    <property type="match status" value="1"/>
</dbReference>
<evidence type="ECO:0000256" key="2">
    <source>
        <dbReference type="ARBA" id="ARBA00022603"/>
    </source>
</evidence>
<protein>
    <recommendedName>
        <fullName evidence="1">DNA (cytosine-5-)-methyltransferase</fullName>
        <ecNumber evidence="1">2.1.1.37</ecNumber>
    </recommendedName>
</protein>
<geneLocation type="plasmid" evidence="7 8">
    <name>pCBA3104-01</name>
</geneLocation>
<dbReference type="GO" id="GO:0008168">
    <property type="term" value="F:methyltransferase activity"/>
    <property type="evidence" value="ECO:0007669"/>
    <property type="project" value="UniProtKB-KW"/>
</dbReference>
<dbReference type="Gene3D" id="3.40.50.150">
    <property type="entry name" value="Vaccinia Virus protein VP39"/>
    <property type="match status" value="1"/>
</dbReference>
<reference evidence="7" key="1">
    <citation type="submission" date="2022-05" db="EMBL/GenBank/DDBJ databases">
        <title>Genomic analysis of Brachybacterium sp. CBA3104.</title>
        <authorList>
            <person name="Roh S.W."/>
            <person name="Kim Y.B."/>
            <person name="Kim Y."/>
        </authorList>
    </citation>
    <scope>NUCLEOTIDE SEQUENCE</scope>
    <source>
        <strain evidence="7">CBA3104</strain>
        <plasmid evidence="7">pCBA3104-01</plasmid>
    </source>
</reference>
<dbReference type="SUPFAM" id="SSF53335">
    <property type="entry name" value="S-adenosyl-L-methionine-dependent methyltransferases"/>
    <property type="match status" value="1"/>
</dbReference>
<dbReference type="PANTHER" id="PTHR10629:SF52">
    <property type="entry name" value="DNA (CYTOSINE-5)-METHYLTRANSFERASE 1"/>
    <property type="match status" value="1"/>
</dbReference>
<keyword evidence="4 6" id="KW-0949">S-adenosyl-L-methionine</keyword>